<gene>
    <name evidence="2" type="ORF">VOLCADRAFT_89654</name>
</gene>
<name>D8TSF2_VOLCA</name>
<dbReference type="AlphaFoldDB" id="D8TSF2"/>
<dbReference type="KEGG" id="vcn:VOLCADRAFT_89654"/>
<feature type="compositionally biased region" description="Basic and acidic residues" evidence="1">
    <location>
        <begin position="220"/>
        <end position="232"/>
    </location>
</feature>
<dbReference type="EMBL" id="GL378334">
    <property type="protein sequence ID" value="EFJ49687.1"/>
    <property type="molecule type" value="Genomic_DNA"/>
</dbReference>
<feature type="compositionally biased region" description="Polar residues" evidence="1">
    <location>
        <begin position="103"/>
        <end position="113"/>
    </location>
</feature>
<feature type="compositionally biased region" description="Pro residues" evidence="1">
    <location>
        <begin position="191"/>
        <end position="200"/>
    </location>
</feature>
<reference evidence="2 3" key="1">
    <citation type="journal article" date="2010" name="Science">
        <title>Genomic analysis of organismal complexity in the multicellular green alga Volvox carteri.</title>
        <authorList>
            <person name="Prochnik S.E."/>
            <person name="Umen J."/>
            <person name="Nedelcu A.M."/>
            <person name="Hallmann A."/>
            <person name="Miller S.M."/>
            <person name="Nishii I."/>
            <person name="Ferris P."/>
            <person name="Kuo A."/>
            <person name="Mitros T."/>
            <person name="Fritz-Laylin L.K."/>
            <person name="Hellsten U."/>
            <person name="Chapman J."/>
            <person name="Simakov O."/>
            <person name="Rensing S.A."/>
            <person name="Terry A."/>
            <person name="Pangilinan J."/>
            <person name="Kapitonov V."/>
            <person name="Jurka J."/>
            <person name="Salamov A."/>
            <person name="Shapiro H."/>
            <person name="Schmutz J."/>
            <person name="Grimwood J."/>
            <person name="Lindquist E."/>
            <person name="Lucas S."/>
            <person name="Grigoriev I.V."/>
            <person name="Schmitt R."/>
            <person name="Kirk D."/>
            <person name="Rokhsar D.S."/>
        </authorList>
    </citation>
    <scope>NUCLEOTIDE SEQUENCE [LARGE SCALE GENOMIC DNA]</scope>
    <source>
        <strain evidence="3">f. Nagariensis / Eve</strain>
    </source>
</reference>
<feature type="compositionally biased region" description="Low complexity" evidence="1">
    <location>
        <begin position="238"/>
        <end position="263"/>
    </location>
</feature>
<dbReference type="PROSITE" id="PS51257">
    <property type="entry name" value="PROKAR_LIPOPROTEIN"/>
    <property type="match status" value="1"/>
</dbReference>
<evidence type="ECO:0000313" key="3">
    <source>
        <dbReference type="Proteomes" id="UP000001058"/>
    </source>
</evidence>
<dbReference type="OrthoDB" id="10500590at2759"/>
<proteinExistence type="predicted"/>
<keyword evidence="3" id="KW-1185">Reference proteome</keyword>
<evidence type="ECO:0000256" key="1">
    <source>
        <dbReference type="SAM" id="MobiDB-lite"/>
    </source>
</evidence>
<feature type="region of interest" description="Disordered" evidence="1">
    <location>
        <begin position="279"/>
        <end position="301"/>
    </location>
</feature>
<dbReference type="InParanoid" id="D8TSF2"/>
<protein>
    <submittedName>
        <fullName evidence="2">Uncharacterized protein</fullName>
    </submittedName>
</protein>
<feature type="compositionally biased region" description="Low complexity" evidence="1">
    <location>
        <begin position="161"/>
        <end position="182"/>
    </location>
</feature>
<accession>D8TSF2</accession>
<sequence>MPTLRRHRESQPSAGSPLAVAGCDNYGSSSDNGHPRTRPTIAPRSDSTSGCHAWPILDAPLANERTGASSPFSKRLPGDAFTNAVHYPVLSSDCNEPRPQEALSMNANDSQNDGRITQPLSFLRDECCAQSSWAETLNLDLTTAIEEDSVVMSQDVYERTSSAGAQPAPAGSARSSQGPPGRQRTSGSGLPPRPPRPAAPPHAAIDPLDGLSPFLNRPEPPGRDPTRPEPLEGARAQSASCSSSSNQPSFHGRRATAAATAAATAPTAGTAAAGASAVLHPGRHQNGDPDSRQPGSAPANNDWVAVFRPSLAPEPHCAQHQPAAPAPLRASLATSVASRAGESEALSPLGRFVAATGHPGRVVPSVSITCASRLTATATATTTAASGIYLGRPPLPSPSKLRNCWGCGSSAATARGGEQPEMPYFAQIDGSIAAAAARYSTTLQTPYLRPESPFDWGLQLPGWEEGPGDLVTLGTAHFEQRMEDMNQEAWIPGSPRYVFRPASMLGRWLPGNGGAAAATSDTGGHIDSLAAAAAAGRGPGHVAAKLVAAAATTALAAAPHAATAAAVADGPRVGHPSWVRAGVGQLRGIAMAASAGTPFSAHAGGSAAMAVGEAAAVAAAVADADTPAAGGGCGSSNGKDAAAQSRNAFDQVGPCYEPTSCTAVSELVSLDGISGPTTVGGLLATVARLAAEGAPCSDDGAAAAVANGAEVCFRRSPPLKRRLDDVAHCDESPPSSYPAIGIPLPIRRRELLLSAVEAQLRLRPLPPPQQQLMQEW</sequence>
<dbReference type="Proteomes" id="UP000001058">
    <property type="component" value="Unassembled WGS sequence"/>
</dbReference>
<dbReference type="RefSeq" id="XP_002949194.1">
    <property type="nucleotide sequence ID" value="XM_002949148.1"/>
</dbReference>
<feature type="region of interest" description="Disordered" evidence="1">
    <location>
        <begin position="1"/>
        <end position="49"/>
    </location>
</feature>
<feature type="region of interest" description="Disordered" evidence="1">
    <location>
        <begin position="94"/>
        <end position="113"/>
    </location>
</feature>
<evidence type="ECO:0000313" key="2">
    <source>
        <dbReference type="EMBL" id="EFJ49687.1"/>
    </source>
</evidence>
<organism evidence="3">
    <name type="scientific">Volvox carteri f. nagariensis</name>
    <dbReference type="NCBI Taxonomy" id="3068"/>
    <lineage>
        <taxon>Eukaryota</taxon>
        <taxon>Viridiplantae</taxon>
        <taxon>Chlorophyta</taxon>
        <taxon>core chlorophytes</taxon>
        <taxon>Chlorophyceae</taxon>
        <taxon>CS clade</taxon>
        <taxon>Chlamydomonadales</taxon>
        <taxon>Volvocaceae</taxon>
        <taxon>Volvox</taxon>
    </lineage>
</organism>
<dbReference type="GeneID" id="9618488"/>
<feature type="region of interest" description="Disordered" evidence="1">
    <location>
        <begin position="156"/>
        <end position="263"/>
    </location>
</feature>